<dbReference type="GO" id="GO:0009252">
    <property type="term" value="P:peptidoglycan biosynthetic process"/>
    <property type="evidence" value="ECO:0007669"/>
    <property type="project" value="UniProtKB-KW"/>
</dbReference>
<dbReference type="GO" id="GO:0008360">
    <property type="term" value="P:regulation of cell shape"/>
    <property type="evidence" value="ECO:0007669"/>
    <property type="project" value="UniProtKB-KW"/>
</dbReference>
<dbReference type="InterPro" id="IPR003447">
    <property type="entry name" value="FEMABX"/>
</dbReference>
<dbReference type="EMBL" id="PFAV01000033">
    <property type="protein sequence ID" value="PIR91482.1"/>
    <property type="molecule type" value="Genomic_DNA"/>
</dbReference>
<comment type="caution">
    <text evidence="7">The sequence shown here is derived from an EMBL/GenBank/DDBJ whole genome shotgun (WGS) entry which is preliminary data.</text>
</comment>
<evidence type="ECO:0000256" key="6">
    <source>
        <dbReference type="ARBA" id="ARBA00023316"/>
    </source>
</evidence>
<dbReference type="Proteomes" id="UP000228906">
    <property type="component" value="Unassembled WGS sequence"/>
</dbReference>
<dbReference type="PANTHER" id="PTHR36174:SF1">
    <property type="entry name" value="LIPID II:GLYCINE GLYCYLTRANSFERASE"/>
    <property type="match status" value="1"/>
</dbReference>
<keyword evidence="3" id="KW-0133">Cell shape</keyword>
<protein>
    <recommendedName>
        <fullName evidence="9">BioF2-like acetyltransferase domain-containing protein</fullName>
    </recommendedName>
</protein>
<dbReference type="PROSITE" id="PS51191">
    <property type="entry name" value="FEMABX"/>
    <property type="match status" value="1"/>
</dbReference>
<keyword evidence="5" id="KW-0012">Acyltransferase</keyword>
<accession>A0A2H0UXC0</accession>
<name>A0A2H0UXC0_9BACT</name>
<gene>
    <name evidence="7" type="ORF">COU03_01970</name>
</gene>
<dbReference type="AlphaFoldDB" id="A0A2H0UXC0"/>
<evidence type="ECO:0000256" key="4">
    <source>
        <dbReference type="ARBA" id="ARBA00022984"/>
    </source>
</evidence>
<dbReference type="InterPro" id="IPR050644">
    <property type="entry name" value="PG_Glycine_Bridge_Synth"/>
</dbReference>
<evidence type="ECO:0000313" key="7">
    <source>
        <dbReference type="EMBL" id="PIR91482.1"/>
    </source>
</evidence>
<keyword evidence="6" id="KW-0961">Cell wall biogenesis/degradation</keyword>
<evidence type="ECO:0000256" key="1">
    <source>
        <dbReference type="ARBA" id="ARBA00009943"/>
    </source>
</evidence>
<comment type="similarity">
    <text evidence="1">Belongs to the FemABX family.</text>
</comment>
<dbReference type="InterPro" id="IPR016181">
    <property type="entry name" value="Acyl_CoA_acyltransferase"/>
</dbReference>
<reference evidence="8" key="1">
    <citation type="submission" date="2017-09" db="EMBL/GenBank/DDBJ databases">
        <title>Depth-based differentiation of microbial function through sediment-hosted aquifers and enrichment of novel symbionts in the deep terrestrial subsurface.</title>
        <authorList>
            <person name="Probst A.J."/>
            <person name="Ladd B."/>
            <person name="Jarett J.K."/>
            <person name="Geller-Mcgrath D.E."/>
            <person name="Sieber C.M.K."/>
            <person name="Emerson J.B."/>
            <person name="Anantharaman K."/>
            <person name="Thomas B.C."/>
            <person name="Malmstrom R."/>
            <person name="Stieglmeier M."/>
            <person name="Klingl A."/>
            <person name="Woyke T."/>
            <person name="Ryan C.M."/>
            <person name="Banfield J.F."/>
        </authorList>
    </citation>
    <scope>NUCLEOTIDE SEQUENCE [LARGE SCALE GENOMIC DNA]</scope>
</reference>
<dbReference type="PANTHER" id="PTHR36174">
    <property type="entry name" value="LIPID II:GLYCINE GLYCYLTRANSFERASE"/>
    <property type="match status" value="1"/>
</dbReference>
<proteinExistence type="inferred from homology"/>
<dbReference type="Pfam" id="PF02388">
    <property type="entry name" value="FemAB"/>
    <property type="match status" value="2"/>
</dbReference>
<sequence length="342" mass="40137">MELIVKQIELKEVWEQFMAEIKPNSFLHAWNWGEFQAAMGNQTCRLAVWQGQELMALAFFYKITARRGVFWLCPHGPIFKPDIDKQAAMRVLLDFLRSEVIKNQRCDFIRVCPLLELSPDNENIFKTLGFKPSPLYTHPELSWILRLDKDSEKLLQEARKSTRYSIKKAGQDGVTVEQSSDIADLEKFWQIYQSTSHRQKFAPFSQNYLIKELTIFQKDNQCLLFFGRYQDKIISAAFIVFSQHSAFYHHGASLPEFAKIPAAHLVLWQAIGEAKKRGCEFFNFWGISPDNQPDHPWFGLSFFKKGFGGFSEQYLASQDLILSWRYWFNFAIEKWRKKKRGM</sequence>
<keyword evidence="2" id="KW-0808">Transferase</keyword>
<dbReference type="SUPFAM" id="SSF55729">
    <property type="entry name" value="Acyl-CoA N-acyltransferases (Nat)"/>
    <property type="match status" value="2"/>
</dbReference>
<evidence type="ECO:0000256" key="2">
    <source>
        <dbReference type="ARBA" id="ARBA00022679"/>
    </source>
</evidence>
<evidence type="ECO:0000256" key="3">
    <source>
        <dbReference type="ARBA" id="ARBA00022960"/>
    </source>
</evidence>
<keyword evidence="4" id="KW-0573">Peptidoglycan synthesis</keyword>
<dbReference type="Gene3D" id="3.40.630.30">
    <property type="match status" value="1"/>
</dbReference>
<organism evidence="7 8">
    <name type="scientific">bacterium (Candidatus Gribaldobacteria) CG10_big_fil_rev_8_21_14_0_10_41_12</name>
    <dbReference type="NCBI Taxonomy" id="2014277"/>
    <lineage>
        <taxon>Bacteria</taxon>
        <taxon>Candidatus Gribaldobacteria</taxon>
    </lineage>
</organism>
<evidence type="ECO:0008006" key="9">
    <source>
        <dbReference type="Google" id="ProtNLM"/>
    </source>
</evidence>
<dbReference type="GO" id="GO:0016755">
    <property type="term" value="F:aminoacyltransferase activity"/>
    <property type="evidence" value="ECO:0007669"/>
    <property type="project" value="InterPro"/>
</dbReference>
<dbReference type="GO" id="GO:0071555">
    <property type="term" value="P:cell wall organization"/>
    <property type="evidence" value="ECO:0007669"/>
    <property type="project" value="UniProtKB-KW"/>
</dbReference>
<evidence type="ECO:0000313" key="8">
    <source>
        <dbReference type="Proteomes" id="UP000228906"/>
    </source>
</evidence>
<evidence type="ECO:0000256" key="5">
    <source>
        <dbReference type="ARBA" id="ARBA00023315"/>
    </source>
</evidence>